<comment type="caution">
    <text evidence="1">The sequence shown here is derived from an EMBL/GenBank/DDBJ whole genome shotgun (WGS) entry which is preliminary data.</text>
</comment>
<name>A0ABS1KWU7_9BACT</name>
<sequence>MKELQNSSLDLVHYSSLIKHLKEGHPETSVTDHPLVIQELKAIFQKYCL</sequence>
<dbReference type="EMBL" id="JAERRB010000008">
    <property type="protein sequence ID" value="MBL0743925.1"/>
    <property type="molecule type" value="Genomic_DNA"/>
</dbReference>
<organism evidence="1 2">
    <name type="scientific">Chryseolinea lacunae</name>
    <dbReference type="NCBI Taxonomy" id="2801331"/>
    <lineage>
        <taxon>Bacteria</taxon>
        <taxon>Pseudomonadati</taxon>
        <taxon>Bacteroidota</taxon>
        <taxon>Cytophagia</taxon>
        <taxon>Cytophagales</taxon>
        <taxon>Fulvivirgaceae</taxon>
        <taxon>Chryseolinea</taxon>
    </lineage>
</organism>
<reference evidence="1 2" key="1">
    <citation type="submission" date="2021-01" db="EMBL/GenBank/DDBJ databases">
        <title>Chryseolinea sp. Jin1 Genome sequencing and assembly.</title>
        <authorList>
            <person name="Kim I."/>
        </authorList>
    </citation>
    <scope>NUCLEOTIDE SEQUENCE [LARGE SCALE GENOMIC DNA]</scope>
    <source>
        <strain evidence="1 2">Jin1</strain>
    </source>
</reference>
<protein>
    <submittedName>
        <fullName evidence="1">Uncharacterized protein</fullName>
    </submittedName>
</protein>
<accession>A0ABS1KWU7</accession>
<dbReference type="Proteomes" id="UP000613030">
    <property type="component" value="Unassembled WGS sequence"/>
</dbReference>
<evidence type="ECO:0000313" key="1">
    <source>
        <dbReference type="EMBL" id="MBL0743925.1"/>
    </source>
</evidence>
<evidence type="ECO:0000313" key="2">
    <source>
        <dbReference type="Proteomes" id="UP000613030"/>
    </source>
</evidence>
<gene>
    <name evidence="1" type="ORF">JI741_22020</name>
</gene>
<proteinExistence type="predicted"/>
<keyword evidence="2" id="KW-1185">Reference proteome</keyword>
<dbReference type="RefSeq" id="WP_202013528.1">
    <property type="nucleotide sequence ID" value="NZ_JAERRB010000008.1"/>
</dbReference>